<protein>
    <submittedName>
        <fullName evidence="2">Uncharacterized protein</fullName>
    </submittedName>
</protein>
<feature type="region of interest" description="Disordered" evidence="1">
    <location>
        <begin position="1"/>
        <end position="26"/>
    </location>
</feature>
<reference evidence="2" key="1">
    <citation type="submission" date="2018-02" db="EMBL/GenBank/DDBJ databases">
        <title>Rhizophora mucronata_Transcriptome.</title>
        <authorList>
            <person name="Meera S.P."/>
            <person name="Sreeshan A."/>
            <person name="Augustine A."/>
        </authorList>
    </citation>
    <scope>NUCLEOTIDE SEQUENCE</scope>
    <source>
        <tissue evidence="2">Leaf</tissue>
    </source>
</reference>
<organism evidence="2">
    <name type="scientific">Rhizophora mucronata</name>
    <name type="common">Asiatic mangrove</name>
    <dbReference type="NCBI Taxonomy" id="61149"/>
    <lineage>
        <taxon>Eukaryota</taxon>
        <taxon>Viridiplantae</taxon>
        <taxon>Streptophyta</taxon>
        <taxon>Embryophyta</taxon>
        <taxon>Tracheophyta</taxon>
        <taxon>Spermatophyta</taxon>
        <taxon>Magnoliopsida</taxon>
        <taxon>eudicotyledons</taxon>
        <taxon>Gunneridae</taxon>
        <taxon>Pentapetalae</taxon>
        <taxon>rosids</taxon>
        <taxon>fabids</taxon>
        <taxon>Malpighiales</taxon>
        <taxon>Rhizophoraceae</taxon>
        <taxon>Rhizophora</taxon>
    </lineage>
</organism>
<dbReference type="EMBL" id="GGEC01011167">
    <property type="protein sequence ID" value="MBW91650.1"/>
    <property type="molecule type" value="Transcribed_RNA"/>
</dbReference>
<accession>A0A2P2JDU6</accession>
<dbReference type="AlphaFoldDB" id="A0A2P2JDU6"/>
<feature type="compositionally biased region" description="Polar residues" evidence="1">
    <location>
        <begin position="1"/>
        <end position="11"/>
    </location>
</feature>
<evidence type="ECO:0000313" key="2">
    <source>
        <dbReference type="EMBL" id="MBW91650.1"/>
    </source>
</evidence>
<name>A0A2P2JDU6_RHIMU</name>
<evidence type="ECO:0000256" key="1">
    <source>
        <dbReference type="SAM" id="MobiDB-lite"/>
    </source>
</evidence>
<proteinExistence type="predicted"/>
<sequence>MSLQQKPSLTEMQLHPMQSERGPSPC</sequence>